<dbReference type="Gene3D" id="3.30.300.70">
    <property type="entry name" value="RimP-like superfamily, N-terminal"/>
    <property type="match status" value="1"/>
</dbReference>
<dbReference type="PANTHER" id="PTHR33867">
    <property type="entry name" value="RIBOSOME MATURATION FACTOR RIMP"/>
    <property type="match status" value="1"/>
</dbReference>
<dbReference type="GO" id="GO:0000028">
    <property type="term" value="P:ribosomal small subunit assembly"/>
    <property type="evidence" value="ECO:0007669"/>
    <property type="project" value="TreeGrafter"/>
</dbReference>
<dbReference type="EMBL" id="VGIY01000588">
    <property type="protein sequence ID" value="MBM3319002.1"/>
    <property type="molecule type" value="Genomic_DNA"/>
</dbReference>
<dbReference type="GO" id="GO:0005829">
    <property type="term" value="C:cytosol"/>
    <property type="evidence" value="ECO:0007669"/>
    <property type="project" value="TreeGrafter"/>
</dbReference>
<organism evidence="4 5">
    <name type="scientific">Eiseniibacteriota bacterium</name>
    <dbReference type="NCBI Taxonomy" id="2212470"/>
    <lineage>
        <taxon>Bacteria</taxon>
        <taxon>Candidatus Eiseniibacteriota</taxon>
    </lineage>
</organism>
<dbReference type="Proteomes" id="UP000748308">
    <property type="component" value="Unassembled WGS sequence"/>
</dbReference>
<dbReference type="InterPro" id="IPR003728">
    <property type="entry name" value="Ribosome_maturation_RimP"/>
</dbReference>
<protein>
    <submittedName>
        <fullName evidence="4">Ribosome maturation factor</fullName>
    </submittedName>
</protein>
<dbReference type="InterPro" id="IPR035956">
    <property type="entry name" value="RimP_N_sf"/>
</dbReference>
<evidence type="ECO:0000256" key="2">
    <source>
        <dbReference type="ARBA" id="ARBA00022517"/>
    </source>
</evidence>
<evidence type="ECO:0000256" key="1">
    <source>
        <dbReference type="ARBA" id="ARBA00022490"/>
    </source>
</evidence>
<feature type="non-terminal residue" evidence="4">
    <location>
        <position position="93"/>
    </location>
</feature>
<reference evidence="4" key="1">
    <citation type="submission" date="2019-03" db="EMBL/GenBank/DDBJ databases">
        <title>Lake Tanganyika Metagenome-Assembled Genomes (MAGs).</title>
        <authorList>
            <person name="Tran P."/>
        </authorList>
    </citation>
    <scope>NUCLEOTIDE SEQUENCE</scope>
    <source>
        <strain evidence="4">M_DeepCast_400m_m2_100</strain>
    </source>
</reference>
<accession>A0A937XEX2</accession>
<comment type="caution">
    <text evidence="4">The sequence shown here is derived from an EMBL/GenBank/DDBJ whole genome shotgun (WGS) entry which is preliminary data.</text>
</comment>
<dbReference type="SUPFAM" id="SSF75420">
    <property type="entry name" value="YhbC-like, N-terminal domain"/>
    <property type="match status" value="1"/>
</dbReference>
<dbReference type="AlphaFoldDB" id="A0A937XEX2"/>
<keyword evidence="2" id="KW-0690">Ribosome biogenesis</keyword>
<evidence type="ECO:0000313" key="5">
    <source>
        <dbReference type="Proteomes" id="UP000748308"/>
    </source>
</evidence>
<evidence type="ECO:0000259" key="3">
    <source>
        <dbReference type="Pfam" id="PF02576"/>
    </source>
</evidence>
<dbReference type="Pfam" id="PF02576">
    <property type="entry name" value="RimP_N"/>
    <property type="match status" value="1"/>
</dbReference>
<dbReference type="PANTHER" id="PTHR33867:SF1">
    <property type="entry name" value="RIBOSOME MATURATION FACTOR RIMP"/>
    <property type="match status" value="1"/>
</dbReference>
<keyword evidence="1" id="KW-0963">Cytoplasm</keyword>
<dbReference type="InterPro" id="IPR028989">
    <property type="entry name" value="RimP_N"/>
</dbReference>
<evidence type="ECO:0000313" key="4">
    <source>
        <dbReference type="EMBL" id="MBM3319002.1"/>
    </source>
</evidence>
<feature type="domain" description="Ribosome maturation factor RimP N-terminal" evidence="3">
    <location>
        <begin position="10"/>
        <end position="78"/>
    </location>
</feature>
<gene>
    <name evidence="4" type="ORF">FJY75_14240</name>
</gene>
<proteinExistence type="predicted"/>
<sequence length="93" mass="10309">MIGTAELRALVAPLLEGTDLELVEVQVAPGHRQHQLRVFIDRPGGVDVAACARMSREIARRLEGSLESYRLEVSSPGMQRPVSTLEHFRRFAG</sequence>
<dbReference type="GO" id="GO:0006412">
    <property type="term" value="P:translation"/>
    <property type="evidence" value="ECO:0007669"/>
    <property type="project" value="TreeGrafter"/>
</dbReference>
<name>A0A937XEX2_UNCEI</name>